<dbReference type="SUPFAM" id="SSF53807">
    <property type="entry name" value="Helical backbone' metal receptor"/>
    <property type="match status" value="1"/>
</dbReference>
<dbReference type="PANTHER" id="PTHR42953">
    <property type="entry name" value="HIGH-AFFINITY ZINC UPTAKE SYSTEM PROTEIN ZNUA-RELATED"/>
    <property type="match status" value="1"/>
</dbReference>
<comment type="similarity">
    <text evidence="2 6">Belongs to the bacterial solute-binding protein 9 family.</text>
</comment>
<comment type="subcellular location">
    <subcellularLocation>
        <location evidence="1">Cell envelope</location>
    </subcellularLocation>
</comment>
<dbReference type="Proteomes" id="UP000020218">
    <property type="component" value="Unassembled WGS sequence"/>
</dbReference>
<evidence type="ECO:0000256" key="3">
    <source>
        <dbReference type="ARBA" id="ARBA00022448"/>
    </source>
</evidence>
<evidence type="ECO:0000313" key="9">
    <source>
        <dbReference type="Proteomes" id="UP000020218"/>
    </source>
</evidence>
<dbReference type="PATRIC" id="fig|1454001.3.peg.2342"/>
<dbReference type="Pfam" id="PF01297">
    <property type="entry name" value="ZnuA"/>
    <property type="match status" value="1"/>
</dbReference>
<accession>A0A011PLF3</accession>
<dbReference type="PANTHER" id="PTHR42953:SF1">
    <property type="entry name" value="METAL-BINDING PROTEIN HI_0362-RELATED"/>
    <property type="match status" value="1"/>
</dbReference>
<keyword evidence="7" id="KW-0175">Coiled coil</keyword>
<dbReference type="InterPro" id="IPR006127">
    <property type="entry name" value="ZnuA-like"/>
</dbReference>
<keyword evidence="4" id="KW-0479">Metal-binding</keyword>
<dbReference type="InterPro" id="IPR006128">
    <property type="entry name" value="Lipoprotein_PsaA-like"/>
</dbReference>
<dbReference type="GO" id="GO:0007155">
    <property type="term" value="P:cell adhesion"/>
    <property type="evidence" value="ECO:0007669"/>
    <property type="project" value="InterPro"/>
</dbReference>
<proteinExistence type="inferred from homology"/>
<dbReference type="InterPro" id="IPR050492">
    <property type="entry name" value="Bact_metal-bind_prot9"/>
</dbReference>
<dbReference type="GO" id="GO:0046872">
    <property type="term" value="F:metal ion binding"/>
    <property type="evidence" value="ECO:0007669"/>
    <property type="project" value="UniProtKB-KW"/>
</dbReference>
<evidence type="ECO:0000256" key="5">
    <source>
        <dbReference type="ARBA" id="ARBA00022729"/>
    </source>
</evidence>
<gene>
    <name evidence="8" type="primary">ssaB</name>
    <name evidence="8" type="ORF">AW08_02241</name>
</gene>
<name>A0A011PLF3_9PROT</name>
<protein>
    <submittedName>
        <fullName evidence="8">Saliva-binding protein</fullName>
    </submittedName>
</protein>
<keyword evidence="5" id="KW-0732">Signal</keyword>
<evidence type="ECO:0000256" key="4">
    <source>
        <dbReference type="ARBA" id="ARBA00022723"/>
    </source>
</evidence>
<dbReference type="GO" id="GO:0030313">
    <property type="term" value="C:cell envelope"/>
    <property type="evidence" value="ECO:0007669"/>
    <property type="project" value="UniProtKB-SubCell"/>
</dbReference>
<evidence type="ECO:0000256" key="2">
    <source>
        <dbReference type="ARBA" id="ARBA00011028"/>
    </source>
</evidence>
<dbReference type="InterPro" id="IPR006129">
    <property type="entry name" value="AdhesinB"/>
</dbReference>
<evidence type="ECO:0000256" key="1">
    <source>
        <dbReference type="ARBA" id="ARBA00004196"/>
    </source>
</evidence>
<organism evidence="8 9">
    <name type="scientific">Candidatus Accumulibacter adjunctus</name>
    <dbReference type="NCBI Taxonomy" id="1454001"/>
    <lineage>
        <taxon>Bacteria</taxon>
        <taxon>Pseudomonadati</taxon>
        <taxon>Pseudomonadota</taxon>
        <taxon>Betaproteobacteria</taxon>
        <taxon>Candidatus Accumulibacter</taxon>
    </lineage>
</organism>
<keyword evidence="3 6" id="KW-0813">Transport</keyword>
<evidence type="ECO:0000313" key="8">
    <source>
        <dbReference type="EMBL" id="EXI67139.1"/>
    </source>
</evidence>
<dbReference type="STRING" id="1454001.AW08_02241"/>
<comment type="caution">
    <text evidence="8">The sequence shown here is derived from an EMBL/GenBank/DDBJ whole genome shotgun (WGS) entry which is preliminary data.</text>
</comment>
<dbReference type="PRINTS" id="PR00691">
    <property type="entry name" value="ADHESINB"/>
</dbReference>
<reference evidence="8" key="1">
    <citation type="submission" date="2014-02" db="EMBL/GenBank/DDBJ databases">
        <title>Expanding our view of genomic diversity in Candidatus Accumulibacter clades.</title>
        <authorList>
            <person name="Skennerton C.T."/>
            <person name="Barr J.J."/>
            <person name="Slater F.R."/>
            <person name="Bond P.L."/>
            <person name="Tyson G.W."/>
        </authorList>
    </citation>
    <scope>NUCLEOTIDE SEQUENCE [LARGE SCALE GENOMIC DNA]</scope>
</reference>
<dbReference type="GO" id="GO:0030001">
    <property type="term" value="P:metal ion transport"/>
    <property type="evidence" value="ECO:0007669"/>
    <property type="project" value="InterPro"/>
</dbReference>
<evidence type="ECO:0000256" key="7">
    <source>
        <dbReference type="SAM" id="Coils"/>
    </source>
</evidence>
<keyword evidence="9" id="KW-1185">Reference proteome</keyword>
<dbReference type="PRINTS" id="PR00690">
    <property type="entry name" value="ADHESNFAMILY"/>
</dbReference>
<sequence>MKRNICAALGWLLRVLLLSGIGSGLHGSVGAAERLPVVASFSILGDLTQKVGGELVEVHTLVGAGADAHVYQPTPSDARALARARLVIVNGLGFEGWIDRLIKSSGYRGQLAVASKGVKALHEAHAEGGKGHRHGDDVDPHAWQDLANGGRYVANIAQALATVDPANRATYAANAVRLQEELTTLEREARSAFAAVPATQRKVVSSHDAFAYFGRAYGIRFIAPVGVSTDAEPSAGEVAAIIRQIRREKIPAIFVENISDPRLLERISRESGARIGGTLYSDSLSPPGTPGDSYLGMMRHNIRTLSAALGH</sequence>
<dbReference type="EMBL" id="JFAX01000012">
    <property type="protein sequence ID" value="EXI67139.1"/>
    <property type="molecule type" value="Genomic_DNA"/>
</dbReference>
<feature type="coiled-coil region" evidence="7">
    <location>
        <begin position="168"/>
        <end position="195"/>
    </location>
</feature>
<dbReference type="AlphaFoldDB" id="A0A011PLF3"/>
<dbReference type="Gene3D" id="3.40.50.1980">
    <property type="entry name" value="Nitrogenase molybdenum iron protein domain"/>
    <property type="match status" value="2"/>
</dbReference>
<evidence type="ECO:0000256" key="6">
    <source>
        <dbReference type="RuleBase" id="RU003512"/>
    </source>
</evidence>
<dbReference type="CDD" id="cd01137">
    <property type="entry name" value="PsaA"/>
    <property type="match status" value="1"/>
</dbReference>